<dbReference type="RefSeq" id="WP_157115676.1">
    <property type="nucleotide sequence ID" value="NZ_CP019937.1"/>
</dbReference>
<dbReference type="Proteomes" id="UP000242447">
    <property type="component" value="Chromosome"/>
</dbReference>
<organism evidence="1 2">
    <name type="scientific">Ketogulonicigenium robustum</name>
    <dbReference type="NCBI Taxonomy" id="92947"/>
    <lineage>
        <taxon>Bacteria</taxon>
        <taxon>Pseudomonadati</taxon>
        <taxon>Pseudomonadota</taxon>
        <taxon>Alphaproteobacteria</taxon>
        <taxon>Rhodobacterales</taxon>
        <taxon>Roseobacteraceae</taxon>
        <taxon>Ketogulonicigenium</taxon>
    </lineage>
</organism>
<proteinExistence type="predicted"/>
<sequence length="53" mass="6178">MAMFAPAQPQTPHSADFSTLRQELVALIQDFHLSDDISLERMFDRIEETENRQ</sequence>
<dbReference type="STRING" id="92947.BVG79_01993"/>
<evidence type="ECO:0000313" key="1">
    <source>
        <dbReference type="EMBL" id="ARO15335.1"/>
    </source>
</evidence>
<reference evidence="1 2" key="1">
    <citation type="submission" date="2017-02" db="EMBL/GenBank/DDBJ databases">
        <title>Ketogulonicigenium robustum SPU B003 Genome sequencing and assembly.</title>
        <authorList>
            <person name="Li Y."/>
            <person name="Liu L."/>
            <person name="Wang C."/>
            <person name="Zhang M."/>
            <person name="Zhang T."/>
            <person name="Zhang Y."/>
        </authorList>
    </citation>
    <scope>NUCLEOTIDE SEQUENCE [LARGE SCALE GENOMIC DNA]</scope>
    <source>
        <strain evidence="1 2">SPU_B003</strain>
    </source>
</reference>
<accession>A0A1W6P1F2</accession>
<dbReference type="EMBL" id="CP019937">
    <property type="protein sequence ID" value="ARO15335.1"/>
    <property type="molecule type" value="Genomic_DNA"/>
</dbReference>
<name>A0A1W6P1F2_9RHOB</name>
<keyword evidence="2" id="KW-1185">Reference proteome</keyword>
<dbReference type="KEGG" id="kro:BVG79_01993"/>
<gene>
    <name evidence="1" type="ORF">BVG79_01993</name>
</gene>
<dbReference type="AlphaFoldDB" id="A0A1W6P1F2"/>
<protein>
    <submittedName>
        <fullName evidence="1">Uncharacterized protein</fullName>
    </submittedName>
</protein>
<evidence type="ECO:0000313" key="2">
    <source>
        <dbReference type="Proteomes" id="UP000242447"/>
    </source>
</evidence>